<dbReference type="PANTHER" id="PTHR21262">
    <property type="entry name" value="GUANOSINE-3',5'-BIS DIPHOSPHATE 3'-PYROPHOSPHOHYDROLASE"/>
    <property type="match status" value="1"/>
</dbReference>
<evidence type="ECO:0000256" key="4">
    <source>
        <dbReference type="RuleBase" id="RU003847"/>
    </source>
</evidence>
<evidence type="ECO:0000256" key="2">
    <source>
        <dbReference type="ARBA" id="ARBA00013251"/>
    </source>
</evidence>
<keyword evidence="9" id="KW-1185">Reference proteome</keyword>
<dbReference type="PROSITE" id="PS51831">
    <property type="entry name" value="HD"/>
    <property type="match status" value="1"/>
</dbReference>
<dbReference type="CDD" id="cd01668">
    <property type="entry name" value="TGS_RSH"/>
    <property type="match status" value="1"/>
</dbReference>
<dbReference type="Pfam" id="PF13291">
    <property type="entry name" value="ACT_4"/>
    <property type="match status" value="1"/>
</dbReference>
<dbReference type="InterPro" id="IPR045600">
    <property type="entry name" value="RelA/SpoT_AH_RIS"/>
</dbReference>
<dbReference type="Pfam" id="PF13328">
    <property type="entry name" value="HD_4"/>
    <property type="match status" value="1"/>
</dbReference>
<dbReference type="InterPro" id="IPR033655">
    <property type="entry name" value="TGS_RelA/SpoT"/>
</dbReference>
<dbReference type="GO" id="GO:0008728">
    <property type="term" value="F:GTP diphosphokinase activity"/>
    <property type="evidence" value="ECO:0007669"/>
    <property type="project" value="UniProtKB-EC"/>
</dbReference>
<organism evidence="8 9">
    <name type="scientific">Geochorda subterranea</name>
    <dbReference type="NCBI Taxonomy" id="3109564"/>
    <lineage>
        <taxon>Bacteria</taxon>
        <taxon>Bacillati</taxon>
        <taxon>Bacillota</taxon>
        <taxon>Limnochordia</taxon>
        <taxon>Limnochordales</taxon>
        <taxon>Geochordaceae</taxon>
        <taxon>Geochorda</taxon>
    </lineage>
</organism>
<dbReference type="Pfam" id="PF19296">
    <property type="entry name" value="RelA_AH_RIS"/>
    <property type="match status" value="1"/>
</dbReference>
<evidence type="ECO:0000256" key="3">
    <source>
        <dbReference type="ARBA" id="ARBA00048244"/>
    </source>
</evidence>
<dbReference type="InterPro" id="IPR045865">
    <property type="entry name" value="ACT-like_dom_sf"/>
</dbReference>
<dbReference type="CDD" id="cd04876">
    <property type="entry name" value="ACT_RelA-SpoT"/>
    <property type="match status" value="1"/>
</dbReference>
<reference evidence="9" key="1">
    <citation type="submission" date="2023-12" db="EMBL/GenBank/DDBJ databases">
        <title>Novel isolates from deep terrestrial aquifers shed light on the physiology and ecology of the class Limnochordia.</title>
        <authorList>
            <person name="Karnachuk O.V."/>
            <person name="Lukina A.P."/>
            <person name="Avakyan M.R."/>
            <person name="Kadnikov V."/>
            <person name="Begmatov S."/>
            <person name="Beletsky A.V."/>
            <person name="Mardanov A.V."/>
            <person name="Ravin N.V."/>
        </authorList>
    </citation>
    <scope>NUCLEOTIDE SEQUENCE [LARGE SCALE GENOMIC DNA]</scope>
    <source>
        <strain evidence="9">LN</strain>
    </source>
</reference>
<evidence type="ECO:0000313" key="8">
    <source>
        <dbReference type="EMBL" id="WRP13491.1"/>
    </source>
</evidence>
<feature type="domain" description="HD" evidence="6">
    <location>
        <begin position="56"/>
        <end position="155"/>
    </location>
</feature>
<dbReference type="EC" id="2.7.6.5" evidence="2"/>
<dbReference type="SUPFAM" id="SSF81271">
    <property type="entry name" value="TGS-like"/>
    <property type="match status" value="1"/>
</dbReference>
<dbReference type="PROSITE" id="PS51671">
    <property type="entry name" value="ACT"/>
    <property type="match status" value="1"/>
</dbReference>
<name>A0ABZ1BLR1_9FIRM</name>
<feature type="domain" description="ACT" evidence="5">
    <location>
        <begin position="656"/>
        <end position="730"/>
    </location>
</feature>
<dbReference type="Pfam" id="PF04607">
    <property type="entry name" value="RelA_SpoT"/>
    <property type="match status" value="1"/>
</dbReference>
<dbReference type="EMBL" id="CP141614">
    <property type="protein sequence ID" value="WRP13491.1"/>
    <property type="molecule type" value="Genomic_DNA"/>
</dbReference>
<dbReference type="Gene3D" id="3.30.460.10">
    <property type="entry name" value="Beta Polymerase, domain 2"/>
    <property type="match status" value="1"/>
</dbReference>
<dbReference type="SUPFAM" id="SSF81301">
    <property type="entry name" value="Nucleotidyltransferase"/>
    <property type="match status" value="1"/>
</dbReference>
<evidence type="ECO:0000313" key="9">
    <source>
        <dbReference type="Proteomes" id="UP001333102"/>
    </source>
</evidence>
<sequence length="740" mass="83480">MSSGVQAAAALDAPLEALIERVRAYHPSVETELLGKAYRFAREAHAGQLRDSGESFFLHPVEVARILADLEVDVATIAAGLLHDVLEDTPVTVEELEQAFTPEIARLVDGVTKLSKIPFQSREAQQAENLRKMFLAMAEDLRVVLIKLADRLHNMRTLRHLPPERQRKVAQETLEIYAPLAHRLGIWQIKWEMEDLALRYLDPTAYYQLVQAVAKKRTEREGELEEVMEILRARLREMGIDGRVQGRPKHFYSIYQKMRTQGRTLDEIYDLMAVRVIVNDVKECYAVLGMVHSLWKPIPGRFKDFIAMPKSNLYQSLHTTVIGPRGEPLEVQIRTQQMHDVAERGIAAHWLYKERRSATAFDAKVAWLRQVMEWLREMKDQDPHEFMETLKIDLFEDEVFVFTPKGDVKSLPAGATPVDFAFAVHTDIGLRCSGAKVNGRLVPLDYRLRNGEIVEIVTAKHGQPSQDWLKFVKTSKARSKIRSFLKEARREQSVERGRELLEREAKRFGIDLAEASRHDALASVARRYGLAGVDDLYSAIGFGRISPMHALGRLVGREELVARARQQRLQGAGARQGRTTPATVGVSVEGADNVLIRFSKCCSPVPGDPIVGYVTRGRGISVHRADCPNVQTLVDEPQRRVEVRWNRVPGAVYPVELRIEAHDRVNLLSNVINAISDGKTNIEAVQTRTTRQHLAIIHVVVDVGGMDHLDDVVRRVRKVEGIIDVRRAEPVPSGAGESRP</sequence>
<dbReference type="InterPro" id="IPR004811">
    <property type="entry name" value="RelA/Spo_fam"/>
</dbReference>
<dbReference type="NCBIfam" id="TIGR00691">
    <property type="entry name" value="spoT_relA"/>
    <property type="match status" value="1"/>
</dbReference>
<dbReference type="InterPro" id="IPR002912">
    <property type="entry name" value="ACT_dom"/>
</dbReference>
<dbReference type="InterPro" id="IPR012675">
    <property type="entry name" value="Beta-grasp_dom_sf"/>
</dbReference>
<evidence type="ECO:0000259" key="5">
    <source>
        <dbReference type="PROSITE" id="PS51671"/>
    </source>
</evidence>
<keyword evidence="8" id="KW-0808">Transferase</keyword>
<dbReference type="InterPro" id="IPR004095">
    <property type="entry name" value="TGS"/>
</dbReference>
<dbReference type="CDD" id="cd00077">
    <property type="entry name" value="HDc"/>
    <property type="match status" value="1"/>
</dbReference>
<dbReference type="SUPFAM" id="SSF55021">
    <property type="entry name" value="ACT-like"/>
    <property type="match status" value="1"/>
</dbReference>
<comment type="pathway">
    <text evidence="1">Purine metabolism; ppGpp biosynthesis; ppGpp from GTP: step 1/2.</text>
</comment>
<dbReference type="RefSeq" id="WP_324667736.1">
    <property type="nucleotide sequence ID" value="NZ_CP141614.1"/>
</dbReference>
<dbReference type="PANTHER" id="PTHR21262:SF31">
    <property type="entry name" value="GTP PYROPHOSPHOKINASE"/>
    <property type="match status" value="1"/>
</dbReference>
<dbReference type="SUPFAM" id="SSF109604">
    <property type="entry name" value="HD-domain/PDEase-like"/>
    <property type="match status" value="1"/>
</dbReference>
<protein>
    <recommendedName>
        <fullName evidence="2">GTP diphosphokinase</fullName>
        <ecNumber evidence="2">2.7.6.5</ecNumber>
    </recommendedName>
</protein>
<dbReference type="Gene3D" id="3.10.20.30">
    <property type="match status" value="1"/>
</dbReference>
<dbReference type="InterPro" id="IPR003607">
    <property type="entry name" value="HD/PDEase_dom"/>
</dbReference>
<dbReference type="InterPro" id="IPR007685">
    <property type="entry name" value="RelA_SpoT"/>
</dbReference>
<dbReference type="SMART" id="SM00471">
    <property type="entry name" value="HDc"/>
    <property type="match status" value="1"/>
</dbReference>
<feature type="domain" description="TGS" evidence="7">
    <location>
        <begin position="397"/>
        <end position="458"/>
    </location>
</feature>
<evidence type="ECO:0000259" key="7">
    <source>
        <dbReference type="PROSITE" id="PS51880"/>
    </source>
</evidence>
<comment type="similarity">
    <text evidence="4">Belongs to the relA/spoT family.</text>
</comment>
<proteinExistence type="inferred from homology"/>
<comment type="function">
    <text evidence="4">In eubacteria ppGpp (guanosine 3'-diphosphate 5'-diphosphate) is a mediator of the stringent response that coordinates a variety of cellular activities in response to changes in nutritional abundance.</text>
</comment>
<comment type="catalytic activity">
    <reaction evidence="3">
        <text>GTP + ATP = guanosine 3'-diphosphate 5'-triphosphate + AMP</text>
        <dbReference type="Rhea" id="RHEA:22088"/>
        <dbReference type="ChEBI" id="CHEBI:30616"/>
        <dbReference type="ChEBI" id="CHEBI:37565"/>
        <dbReference type="ChEBI" id="CHEBI:142410"/>
        <dbReference type="ChEBI" id="CHEBI:456215"/>
        <dbReference type="EC" id="2.7.6.5"/>
    </reaction>
</comment>
<dbReference type="Proteomes" id="UP001333102">
    <property type="component" value="Chromosome"/>
</dbReference>
<dbReference type="InterPro" id="IPR043519">
    <property type="entry name" value="NT_sf"/>
</dbReference>
<gene>
    <name evidence="8" type="ORF">VLY81_08500</name>
</gene>
<dbReference type="Gene3D" id="1.10.3210.10">
    <property type="entry name" value="Hypothetical protein af1432"/>
    <property type="match status" value="1"/>
</dbReference>
<dbReference type="Gene3D" id="3.30.70.260">
    <property type="match status" value="1"/>
</dbReference>
<dbReference type="SMART" id="SM00954">
    <property type="entry name" value="RelA_SpoT"/>
    <property type="match status" value="1"/>
</dbReference>
<accession>A0ABZ1BLR1</accession>
<evidence type="ECO:0000259" key="6">
    <source>
        <dbReference type="PROSITE" id="PS51831"/>
    </source>
</evidence>
<evidence type="ECO:0000256" key="1">
    <source>
        <dbReference type="ARBA" id="ARBA00004976"/>
    </source>
</evidence>
<dbReference type="Pfam" id="PF02824">
    <property type="entry name" value="TGS"/>
    <property type="match status" value="1"/>
</dbReference>
<dbReference type="CDD" id="cd05399">
    <property type="entry name" value="NT_Rel-Spo_like"/>
    <property type="match status" value="1"/>
</dbReference>
<dbReference type="PROSITE" id="PS51880">
    <property type="entry name" value="TGS"/>
    <property type="match status" value="1"/>
</dbReference>
<dbReference type="InterPro" id="IPR012676">
    <property type="entry name" value="TGS-like"/>
</dbReference>
<dbReference type="InterPro" id="IPR006674">
    <property type="entry name" value="HD_domain"/>
</dbReference>